<evidence type="ECO:0000313" key="3">
    <source>
        <dbReference type="Proteomes" id="UP001597169"/>
    </source>
</evidence>
<reference evidence="3" key="1">
    <citation type="journal article" date="2019" name="Int. J. Syst. Evol. Microbiol.">
        <title>The Global Catalogue of Microorganisms (GCM) 10K type strain sequencing project: providing services to taxonomists for standard genome sequencing and annotation.</title>
        <authorList>
            <consortium name="The Broad Institute Genomics Platform"/>
            <consortium name="The Broad Institute Genome Sequencing Center for Infectious Disease"/>
            <person name="Wu L."/>
            <person name="Ma J."/>
        </authorList>
    </citation>
    <scope>NUCLEOTIDE SEQUENCE [LARGE SCALE GENOMIC DNA]</scope>
    <source>
        <strain evidence="3">CCUG 53519</strain>
    </source>
</reference>
<gene>
    <name evidence="2" type="ORF">ACFQ3J_19560</name>
</gene>
<sequence>MTTNMLLEEIKGALEEVLNTKEERPIGLETSLFEELHLDSTSVLELLMTLEDRIEGLEIDPDELEPDVFSTVGSLAEYIERQLVAV</sequence>
<dbReference type="InterPro" id="IPR009081">
    <property type="entry name" value="PP-bd_ACP"/>
</dbReference>
<dbReference type="SUPFAM" id="SSF47336">
    <property type="entry name" value="ACP-like"/>
    <property type="match status" value="1"/>
</dbReference>
<comment type="caution">
    <text evidence="2">The sequence shown here is derived from an EMBL/GenBank/DDBJ whole genome shotgun (WGS) entry which is preliminary data.</text>
</comment>
<dbReference type="RefSeq" id="WP_251583757.1">
    <property type="nucleotide sequence ID" value="NZ_JBHTKX010000003.1"/>
</dbReference>
<accession>A0ABW3PYJ4</accession>
<dbReference type="Proteomes" id="UP001597169">
    <property type="component" value="Unassembled WGS sequence"/>
</dbReference>
<dbReference type="Gene3D" id="1.10.1200.10">
    <property type="entry name" value="ACP-like"/>
    <property type="match status" value="1"/>
</dbReference>
<name>A0ABW3PYJ4_9BACL</name>
<dbReference type="Pfam" id="PF00550">
    <property type="entry name" value="PP-binding"/>
    <property type="match status" value="1"/>
</dbReference>
<organism evidence="2 3">
    <name type="scientific">Paenibacillus provencensis</name>
    <dbReference type="NCBI Taxonomy" id="441151"/>
    <lineage>
        <taxon>Bacteria</taxon>
        <taxon>Bacillati</taxon>
        <taxon>Bacillota</taxon>
        <taxon>Bacilli</taxon>
        <taxon>Bacillales</taxon>
        <taxon>Paenibacillaceae</taxon>
        <taxon>Paenibacillus</taxon>
    </lineage>
</organism>
<dbReference type="EMBL" id="JBHTKX010000003">
    <property type="protein sequence ID" value="MFD1130348.1"/>
    <property type="molecule type" value="Genomic_DNA"/>
</dbReference>
<dbReference type="PROSITE" id="PS50075">
    <property type="entry name" value="CARRIER"/>
    <property type="match status" value="1"/>
</dbReference>
<keyword evidence="3" id="KW-1185">Reference proteome</keyword>
<evidence type="ECO:0000313" key="2">
    <source>
        <dbReference type="EMBL" id="MFD1130348.1"/>
    </source>
</evidence>
<feature type="domain" description="Carrier" evidence="1">
    <location>
        <begin position="4"/>
        <end position="83"/>
    </location>
</feature>
<proteinExistence type="predicted"/>
<dbReference type="InterPro" id="IPR036736">
    <property type="entry name" value="ACP-like_sf"/>
</dbReference>
<evidence type="ECO:0000259" key="1">
    <source>
        <dbReference type="PROSITE" id="PS50075"/>
    </source>
</evidence>
<protein>
    <submittedName>
        <fullName evidence="2">Acyl carrier protein</fullName>
    </submittedName>
</protein>